<evidence type="ECO:0000313" key="3">
    <source>
        <dbReference type="Proteomes" id="UP000292704"/>
    </source>
</evidence>
<dbReference type="AlphaFoldDB" id="A0A482XTX6"/>
<dbReference type="RefSeq" id="WP_130171723.1">
    <property type="nucleotide sequence ID" value="NZ_SHMR01000009.1"/>
</dbReference>
<dbReference type="EMBL" id="SHMR01000009">
    <property type="protein sequence ID" value="RZH66489.1"/>
    <property type="molecule type" value="Genomic_DNA"/>
</dbReference>
<feature type="region of interest" description="Disordered" evidence="1">
    <location>
        <begin position="128"/>
        <end position="160"/>
    </location>
</feature>
<sequence length="160" mass="17002">MEMEPGYSQSFEDADEGTIAEATIAVEGIGGSVLLVSGGADGMWDSVRLHEVAATRLDQHDCEFVMGGSATGYTEADSDHWQHVVETLRTCGIRCAPVGRGPIYDEYPRGTRFTPMHGLVSSISLGTNSQRVTASTEPADRPSADAQALVGDGDDRALVR</sequence>
<dbReference type="Gene3D" id="3.40.50.1820">
    <property type="entry name" value="alpha/beta hydrolase"/>
    <property type="match status" value="1"/>
</dbReference>
<reference evidence="2 3" key="1">
    <citation type="submission" date="2019-02" db="EMBL/GenBank/DDBJ databases">
        <title>Genome analysis provides insights into bioremediation potentialities and Haloocin production by Natrinema altunense strain 4.1R isolated from Chott Douz in Tunisian desert.</title>
        <authorList>
            <person name="Najjari A."/>
            <person name="Youssef N."/>
            <person name="Ben Dhia O."/>
            <person name="Ferjani R."/>
            <person name="El Hidri D."/>
            <person name="Ouzari H.I."/>
            <person name="Cherif A."/>
        </authorList>
    </citation>
    <scope>NUCLEOTIDE SEQUENCE [LARGE SCALE GENOMIC DNA]</scope>
    <source>
        <strain evidence="2 3">4.1R</strain>
    </source>
</reference>
<dbReference type="OrthoDB" id="205226at2157"/>
<organism evidence="2 3">
    <name type="scientific">Natrinema altunense</name>
    <dbReference type="NCBI Taxonomy" id="222984"/>
    <lineage>
        <taxon>Archaea</taxon>
        <taxon>Methanobacteriati</taxon>
        <taxon>Methanobacteriota</taxon>
        <taxon>Stenosarchaea group</taxon>
        <taxon>Halobacteria</taxon>
        <taxon>Halobacteriales</taxon>
        <taxon>Natrialbaceae</taxon>
        <taxon>Natrinema</taxon>
    </lineage>
</organism>
<dbReference type="Proteomes" id="UP000292704">
    <property type="component" value="Unassembled WGS sequence"/>
</dbReference>
<gene>
    <name evidence="2" type="ORF">ELS17_17625</name>
</gene>
<proteinExistence type="predicted"/>
<comment type="caution">
    <text evidence="2">The sequence shown here is derived from an EMBL/GenBank/DDBJ whole genome shotgun (WGS) entry which is preliminary data.</text>
</comment>
<evidence type="ECO:0000313" key="2">
    <source>
        <dbReference type="EMBL" id="RZH66489.1"/>
    </source>
</evidence>
<evidence type="ECO:0000256" key="1">
    <source>
        <dbReference type="SAM" id="MobiDB-lite"/>
    </source>
</evidence>
<dbReference type="InterPro" id="IPR029058">
    <property type="entry name" value="AB_hydrolase_fold"/>
</dbReference>
<name>A0A482XTX6_9EURY</name>
<protein>
    <submittedName>
        <fullName evidence="2">Uncharacterized protein</fullName>
    </submittedName>
</protein>
<accession>A0A482XTX6</accession>